<dbReference type="EMBL" id="JAGHKP010000001">
    <property type="protein sequence ID" value="MBO9152032.1"/>
    <property type="molecule type" value="Genomic_DNA"/>
</dbReference>
<evidence type="ECO:0000313" key="2">
    <source>
        <dbReference type="EMBL" id="MBO9152032.1"/>
    </source>
</evidence>
<keyword evidence="1" id="KW-0812">Transmembrane</keyword>
<comment type="caution">
    <text evidence="2">The sequence shown here is derived from an EMBL/GenBank/DDBJ whole genome shotgun (WGS) entry which is preliminary data.</text>
</comment>
<keyword evidence="1" id="KW-1133">Transmembrane helix</keyword>
<sequence length="62" mass="6889">MYFDSAVMKAAAVGGAIVRPITIFYVSYMNAHRGQLSRTFRALPGIIFQVAVSYFLMKRAGK</sequence>
<dbReference type="Proteomes" id="UP000679126">
    <property type="component" value="Unassembled WGS sequence"/>
</dbReference>
<organism evidence="2 3">
    <name type="scientific">Chitinophaga chungangae</name>
    <dbReference type="NCBI Taxonomy" id="2821488"/>
    <lineage>
        <taxon>Bacteria</taxon>
        <taxon>Pseudomonadati</taxon>
        <taxon>Bacteroidota</taxon>
        <taxon>Chitinophagia</taxon>
        <taxon>Chitinophagales</taxon>
        <taxon>Chitinophagaceae</taxon>
        <taxon>Chitinophaga</taxon>
    </lineage>
</organism>
<feature type="transmembrane region" description="Helical" evidence="1">
    <location>
        <begin position="40"/>
        <end position="57"/>
    </location>
</feature>
<protein>
    <submittedName>
        <fullName evidence="2">Uncharacterized protein</fullName>
    </submittedName>
</protein>
<feature type="transmembrane region" description="Helical" evidence="1">
    <location>
        <begin position="6"/>
        <end position="28"/>
    </location>
</feature>
<dbReference type="RefSeq" id="WP_209144792.1">
    <property type="nucleotide sequence ID" value="NZ_JAGHKP010000001.1"/>
</dbReference>
<evidence type="ECO:0000313" key="3">
    <source>
        <dbReference type="Proteomes" id="UP000679126"/>
    </source>
</evidence>
<evidence type="ECO:0000256" key="1">
    <source>
        <dbReference type="SAM" id="Phobius"/>
    </source>
</evidence>
<accession>A0ABS3YBH6</accession>
<keyword evidence="3" id="KW-1185">Reference proteome</keyword>
<keyword evidence="1" id="KW-0472">Membrane</keyword>
<name>A0ABS3YBH6_9BACT</name>
<reference evidence="3" key="1">
    <citation type="submission" date="2021-03" db="EMBL/GenBank/DDBJ databases">
        <title>Assistant Professor.</title>
        <authorList>
            <person name="Huq M.A."/>
        </authorList>
    </citation>
    <scope>NUCLEOTIDE SEQUENCE [LARGE SCALE GENOMIC DNA]</scope>
    <source>
        <strain evidence="3">MAH-28</strain>
    </source>
</reference>
<gene>
    <name evidence="2" type="ORF">J7I43_07415</name>
</gene>
<proteinExistence type="predicted"/>